<reference evidence="1 2" key="1">
    <citation type="submission" date="2020-04" db="EMBL/GenBank/DDBJ databases">
        <authorList>
            <person name="Liu S."/>
        </authorList>
    </citation>
    <scope>NUCLEOTIDE SEQUENCE [LARGE SCALE GENOMIC DNA]</scope>
    <source>
        <strain evidence="1 2">CGMCC 1.15091</strain>
    </source>
</reference>
<sequence length="109" mass="11936">MNAPADLRGYLLQDWKRNAGRPQMQLLLVCFRAAQKCRAGSGPVRALGPLFTLLYRWPVLFMVGVDIPVSPRVGPGLAIHHGLGIIVHARTRLGGNVTLRQNTTIGARE</sequence>
<dbReference type="Proteomes" id="UP000523795">
    <property type="component" value="Unassembled WGS sequence"/>
</dbReference>
<keyword evidence="2" id="KW-1185">Reference proteome</keyword>
<gene>
    <name evidence="1" type="ORF">HER39_06025</name>
</gene>
<accession>A0ABX1JQP2</accession>
<name>A0ABX1JQP2_9MICC</name>
<dbReference type="EMBL" id="JAAZSR010000064">
    <property type="protein sequence ID" value="NKX50132.1"/>
    <property type="molecule type" value="Genomic_DNA"/>
</dbReference>
<protein>
    <recommendedName>
        <fullName evidence="3">Serine acetyltransferase</fullName>
    </recommendedName>
</protein>
<organism evidence="1 2">
    <name type="scientific">Arthrobacter deserti</name>
    <dbReference type="NCBI Taxonomy" id="1742687"/>
    <lineage>
        <taxon>Bacteria</taxon>
        <taxon>Bacillati</taxon>
        <taxon>Actinomycetota</taxon>
        <taxon>Actinomycetes</taxon>
        <taxon>Micrococcales</taxon>
        <taxon>Micrococcaceae</taxon>
        <taxon>Arthrobacter</taxon>
    </lineage>
</organism>
<dbReference type="SUPFAM" id="SSF51161">
    <property type="entry name" value="Trimeric LpxA-like enzymes"/>
    <property type="match status" value="1"/>
</dbReference>
<evidence type="ECO:0000313" key="2">
    <source>
        <dbReference type="Proteomes" id="UP000523795"/>
    </source>
</evidence>
<evidence type="ECO:0000313" key="1">
    <source>
        <dbReference type="EMBL" id="NKX50132.1"/>
    </source>
</evidence>
<evidence type="ECO:0008006" key="3">
    <source>
        <dbReference type="Google" id="ProtNLM"/>
    </source>
</evidence>
<comment type="caution">
    <text evidence="1">The sequence shown here is derived from an EMBL/GenBank/DDBJ whole genome shotgun (WGS) entry which is preliminary data.</text>
</comment>
<feature type="non-terminal residue" evidence="1">
    <location>
        <position position="109"/>
    </location>
</feature>
<proteinExistence type="predicted"/>
<dbReference type="InterPro" id="IPR011004">
    <property type="entry name" value="Trimer_LpxA-like_sf"/>
</dbReference>